<keyword evidence="2" id="KW-1185">Reference proteome</keyword>
<evidence type="ECO:0000313" key="1">
    <source>
        <dbReference type="EMBL" id="QFU85048.1"/>
    </source>
</evidence>
<gene>
    <name evidence="1" type="ORF">GCU68_20605</name>
</gene>
<accession>A0A5P9PA92</accession>
<dbReference type="InterPro" id="IPR036388">
    <property type="entry name" value="WH-like_DNA-bd_sf"/>
</dbReference>
<dbReference type="EMBL" id="CP045491">
    <property type="protein sequence ID" value="QFU85048.1"/>
    <property type="molecule type" value="Genomic_DNA"/>
</dbReference>
<sequence>MKTQKQRPDSAIDTVPDTLDSAQAKLVYIYLEATGGATVEELGATLSMQKLSILSILNTLSSAGFVEQDGDEYVVTN</sequence>
<geneLocation type="plasmid" evidence="1 2">
    <name>unnamed3</name>
</geneLocation>
<dbReference type="SUPFAM" id="SSF46785">
    <property type="entry name" value="Winged helix' DNA-binding domain"/>
    <property type="match status" value="1"/>
</dbReference>
<evidence type="ECO:0000313" key="2">
    <source>
        <dbReference type="Proteomes" id="UP000326170"/>
    </source>
</evidence>
<protein>
    <submittedName>
        <fullName evidence="1">MarR family transcriptional regulator</fullName>
    </submittedName>
</protein>
<reference evidence="1 2" key="1">
    <citation type="journal article" date="2007" name="Int. J. Syst. Evol. Microbiol.">
        <title>Natronorubrum sulfidifaciens sp. nov., an extremely haloalkaliphilic archaeon isolated from Aiding salt lake in Xin-Jiang, China.</title>
        <authorList>
            <person name="Cui H.L."/>
            <person name="Tohty D."/>
            <person name="Liu H.C."/>
            <person name="Liu S.J."/>
            <person name="Oren A."/>
            <person name="Zhou P.J."/>
        </authorList>
    </citation>
    <scope>NUCLEOTIDE SEQUENCE [LARGE SCALE GENOMIC DNA]</scope>
    <source>
        <strain evidence="1 2">7-3</strain>
        <plasmid evidence="1">unnamed3</plasmid>
    </source>
</reference>
<dbReference type="Gene3D" id="1.10.10.10">
    <property type="entry name" value="Winged helix-like DNA-binding domain superfamily/Winged helix DNA-binding domain"/>
    <property type="match status" value="1"/>
</dbReference>
<dbReference type="InterPro" id="IPR036390">
    <property type="entry name" value="WH_DNA-bd_sf"/>
</dbReference>
<dbReference type="KEGG" id="nas:GCU68_20605"/>
<proteinExistence type="predicted"/>
<dbReference type="AlphaFoldDB" id="A0A5P9PA92"/>
<dbReference type="Proteomes" id="UP000326170">
    <property type="component" value="Plasmid unnamed3"/>
</dbReference>
<keyword evidence="1" id="KW-0614">Plasmid</keyword>
<organism evidence="1 2">
    <name type="scientific">Natronorubrum aibiense</name>
    <dbReference type="NCBI Taxonomy" id="348826"/>
    <lineage>
        <taxon>Archaea</taxon>
        <taxon>Methanobacteriati</taxon>
        <taxon>Methanobacteriota</taxon>
        <taxon>Stenosarchaea group</taxon>
        <taxon>Halobacteria</taxon>
        <taxon>Halobacteriales</taxon>
        <taxon>Natrialbaceae</taxon>
        <taxon>Natronorubrum</taxon>
    </lineage>
</organism>
<name>A0A5P9PA92_9EURY</name>